<dbReference type="InterPro" id="IPR037177">
    <property type="entry name" value="DLC_sf"/>
</dbReference>
<dbReference type="InterPro" id="IPR001372">
    <property type="entry name" value="Dynein_light_chain_typ-1/2"/>
</dbReference>
<evidence type="ECO:0000256" key="6">
    <source>
        <dbReference type="ARBA" id="ARBA00022816"/>
    </source>
</evidence>
<name>A0A0G4I172_9ALVE</name>
<evidence type="ECO:0000256" key="1">
    <source>
        <dbReference type="ARBA" id="ARBA00004123"/>
    </source>
</evidence>
<dbReference type="FunFam" id="3.30.740.10:FF:000005">
    <property type="entry name" value="Dynein light chain"/>
    <property type="match status" value="1"/>
</dbReference>
<evidence type="ECO:0000313" key="11">
    <source>
        <dbReference type="EMBL" id="CEM50592.1"/>
    </source>
</evidence>
<evidence type="ECO:0000256" key="2">
    <source>
        <dbReference type="ARBA" id="ARBA00004245"/>
    </source>
</evidence>
<evidence type="ECO:0000256" key="7">
    <source>
        <dbReference type="ARBA" id="ARBA00022927"/>
    </source>
</evidence>
<sequence>MSEKKAVIKISNMDDAMLALAISKAQYAQEHCPNEQEIASYMKNAFEAEHEPTWHCFVGRNFASYVTHEKGRYCYFYVGQMAVCLFKTP</sequence>
<dbReference type="GO" id="GO:0015031">
    <property type="term" value="P:protein transport"/>
    <property type="evidence" value="ECO:0007669"/>
    <property type="project" value="UniProtKB-KW"/>
</dbReference>
<keyword evidence="3" id="KW-0813">Transport</keyword>
<dbReference type="Pfam" id="PF01221">
    <property type="entry name" value="Dynein_light"/>
    <property type="match status" value="1"/>
</dbReference>
<evidence type="ECO:0000256" key="4">
    <source>
        <dbReference type="ARBA" id="ARBA00022490"/>
    </source>
</evidence>
<comment type="similarity">
    <text evidence="10">Belongs to the dynein light chain family.</text>
</comment>
<dbReference type="VEuPathDB" id="CryptoDB:Cvel_19"/>
<comment type="subcellular location">
    <subcellularLocation>
        <location evidence="2 10">Cytoplasm</location>
        <location evidence="2 10">Cytoskeleton</location>
    </subcellularLocation>
    <subcellularLocation>
        <location evidence="1">Nucleus</location>
    </subcellularLocation>
</comment>
<dbReference type="SMART" id="SM01375">
    <property type="entry name" value="Dynein_light"/>
    <property type="match status" value="1"/>
</dbReference>
<gene>
    <name evidence="11" type="ORF">Cvel_19</name>
</gene>
<dbReference type="SUPFAM" id="SSF54648">
    <property type="entry name" value="DLC"/>
    <property type="match status" value="1"/>
</dbReference>
<dbReference type="GO" id="GO:0005868">
    <property type="term" value="C:cytoplasmic dynein complex"/>
    <property type="evidence" value="ECO:0007669"/>
    <property type="project" value="TreeGrafter"/>
</dbReference>
<dbReference type="GO" id="GO:0005874">
    <property type="term" value="C:microtubule"/>
    <property type="evidence" value="ECO:0007669"/>
    <property type="project" value="UniProtKB-KW"/>
</dbReference>
<dbReference type="Gene3D" id="3.30.740.10">
    <property type="entry name" value="Protein Inhibitor Of Neuronal Nitric Oxide Synthase"/>
    <property type="match status" value="1"/>
</dbReference>
<dbReference type="GO" id="GO:0051028">
    <property type="term" value="P:mRNA transport"/>
    <property type="evidence" value="ECO:0007669"/>
    <property type="project" value="UniProtKB-KW"/>
</dbReference>
<dbReference type="PANTHER" id="PTHR11886:SF35">
    <property type="entry name" value="DYNEIN LIGHT CHAIN"/>
    <property type="match status" value="1"/>
</dbReference>
<dbReference type="PANTHER" id="PTHR11886">
    <property type="entry name" value="DYNEIN LIGHT CHAIN"/>
    <property type="match status" value="1"/>
</dbReference>
<keyword evidence="9" id="KW-0539">Nucleus</keyword>
<keyword evidence="10" id="KW-0243">Dynein</keyword>
<dbReference type="GO" id="GO:0007017">
    <property type="term" value="P:microtubule-based process"/>
    <property type="evidence" value="ECO:0007669"/>
    <property type="project" value="InterPro"/>
</dbReference>
<evidence type="ECO:0000256" key="3">
    <source>
        <dbReference type="ARBA" id="ARBA00022448"/>
    </source>
</evidence>
<dbReference type="EMBL" id="CDMZ01004701">
    <property type="protein sequence ID" value="CEM50592.1"/>
    <property type="molecule type" value="Genomic_DNA"/>
</dbReference>
<keyword evidence="5 10" id="KW-0493">Microtubule</keyword>
<evidence type="ECO:0000256" key="5">
    <source>
        <dbReference type="ARBA" id="ARBA00022701"/>
    </source>
</evidence>
<keyword evidence="8 10" id="KW-0206">Cytoskeleton</keyword>
<keyword evidence="6" id="KW-0509">mRNA transport</keyword>
<dbReference type="GO" id="GO:0005634">
    <property type="term" value="C:nucleus"/>
    <property type="evidence" value="ECO:0007669"/>
    <property type="project" value="UniProtKB-SubCell"/>
</dbReference>
<keyword evidence="10" id="KW-0505">Motor protein</keyword>
<proteinExistence type="inferred from homology"/>
<keyword evidence="7" id="KW-0653">Protein transport</keyword>
<keyword evidence="4 10" id="KW-0963">Cytoplasm</keyword>
<protein>
    <recommendedName>
        <fullName evidence="10">Dynein light chain</fullName>
    </recommendedName>
</protein>
<reference evidence="11" key="1">
    <citation type="submission" date="2014-11" db="EMBL/GenBank/DDBJ databases">
        <authorList>
            <person name="Otto D Thomas"/>
            <person name="Naeem Raeece"/>
        </authorList>
    </citation>
    <scope>NUCLEOTIDE SEQUENCE</scope>
</reference>
<accession>A0A0G4I172</accession>
<dbReference type="AlphaFoldDB" id="A0A0G4I172"/>
<dbReference type="GO" id="GO:0045505">
    <property type="term" value="F:dynein intermediate chain binding"/>
    <property type="evidence" value="ECO:0007669"/>
    <property type="project" value="TreeGrafter"/>
</dbReference>
<evidence type="ECO:0000256" key="10">
    <source>
        <dbReference type="RuleBase" id="RU365010"/>
    </source>
</evidence>
<organism evidence="11">
    <name type="scientific">Chromera velia CCMP2878</name>
    <dbReference type="NCBI Taxonomy" id="1169474"/>
    <lineage>
        <taxon>Eukaryota</taxon>
        <taxon>Sar</taxon>
        <taxon>Alveolata</taxon>
        <taxon>Colpodellida</taxon>
        <taxon>Chromeraceae</taxon>
        <taxon>Chromera</taxon>
    </lineage>
</organism>
<evidence type="ECO:0000256" key="8">
    <source>
        <dbReference type="ARBA" id="ARBA00023212"/>
    </source>
</evidence>
<evidence type="ECO:0000256" key="9">
    <source>
        <dbReference type="ARBA" id="ARBA00023242"/>
    </source>
</evidence>